<evidence type="ECO:0000313" key="2">
    <source>
        <dbReference type="EMBL" id="PAA52906.1"/>
    </source>
</evidence>
<feature type="compositionally biased region" description="Low complexity" evidence="1">
    <location>
        <begin position="232"/>
        <end position="250"/>
    </location>
</feature>
<dbReference type="EMBL" id="NIVC01003167">
    <property type="protein sequence ID" value="PAA52906.1"/>
    <property type="molecule type" value="Genomic_DNA"/>
</dbReference>
<evidence type="ECO:0000256" key="1">
    <source>
        <dbReference type="SAM" id="MobiDB-lite"/>
    </source>
</evidence>
<organism evidence="2 3">
    <name type="scientific">Macrostomum lignano</name>
    <dbReference type="NCBI Taxonomy" id="282301"/>
    <lineage>
        <taxon>Eukaryota</taxon>
        <taxon>Metazoa</taxon>
        <taxon>Spiralia</taxon>
        <taxon>Lophotrochozoa</taxon>
        <taxon>Platyhelminthes</taxon>
        <taxon>Rhabditophora</taxon>
        <taxon>Macrostomorpha</taxon>
        <taxon>Macrostomida</taxon>
        <taxon>Macrostomidae</taxon>
        <taxon>Macrostomum</taxon>
    </lineage>
</organism>
<sequence>MRRSTAGANGNSVATPPKNKPPWNSHQPRTPNGRTIASSPSTPRAATNKENILDDSLPSISVSSSYNAATAASSATLPNQNHKPAPSSAGPVKSACLSAKAGAARRSGPGLGGGMTQQPVTPTNQGFEVTTCSGLLKEVLASAASASISSQKRGQQPQPTASPDPLVGIRQLACQLAGKVAHRPDCVSLLSQLDSHIDQLAADIDTVASQLRNENRALRRRVRQLEGKLKTASSSGQSESMAASAASQSEAARREWGRREAQLLARLQAAEAARGSLESRTVALEKELKEMTRLSRPISVVSNGASNAPASASAAAATPPVPTPTSALLTAENLARHAALVANSPSSAFNYGEEDDYAISSVSQQQQRHQQPRININNNNNYNCRDYQAVLPPPAATSSPPTLDTAPASAPAPTQPAGLRDADDDDDDDESLDSDLGDSDADEAEFRRGLARIEEQIARLQSSLGASNGKCANS</sequence>
<comment type="caution">
    <text evidence="2">The sequence shown here is derived from an EMBL/GenBank/DDBJ whole genome shotgun (WGS) entry which is preliminary data.</text>
</comment>
<feature type="compositionally biased region" description="Low complexity" evidence="1">
    <location>
        <begin position="364"/>
        <end position="381"/>
    </location>
</feature>
<protein>
    <submittedName>
        <fullName evidence="2">Uncharacterized protein</fullName>
    </submittedName>
</protein>
<feature type="compositionally biased region" description="Polar residues" evidence="1">
    <location>
        <begin position="22"/>
        <end position="50"/>
    </location>
</feature>
<feature type="compositionally biased region" description="Low complexity" evidence="1">
    <location>
        <begin position="54"/>
        <end position="75"/>
    </location>
</feature>
<dbReference type="Proteomes" id="UP000215902">
    <property type="component" value="Unassembled WGS sequence"/>
</dbReference>
<keyword evidence="3" id="KW-1185">Reference proteome</keyword>
<dbReference type="AlphaFoldDB" id="A0A267DUN7"/>
<feature type="compositionally biased region" description="Polar residues" evidence="1">
    <location>
        <begin position="1"/>
        <end position="14"/>
    </location>
</feature>
<feature type="compositionally biased region" description="Low complexity" evidence="1">
    <location>
        <begin position="396"/>
        <end position="417"/>
    </location>
</feature>
<feature type="region of interest" description="Disordered" evidence="1">
    <location>
        <begin position="359"/>
        <end position="448"/>
    </location>
</feature>
<evidence type="ECO:0000313" key="3">
    <source>
        <dbReference type="Proteomes" id="UP000215902"/>
    </source>
</evidence>
<feature type="compositionally biased region" description="Polar residues" evidence="1">
    <location>
        <begin position="116"/>
        <end position="125"/>
    </location>
</feature>
<feature type="region of interest" description="Disordered" evidence="1">
    <location>
        <begin position="1"/>
        <end position="125"/>
    </location>
</feature>
<reference evidence="2 3" key="1">
    <citation type="submission" date="2017-06" db="EMBL/GenBank/DDBJ databases">
        <title>A platform for efficient transgenesis in Macrostomum lignano, a flatworm model organism for stem cell research.</title>
        <authorList>
            <person name="Berezikov E."/>
        </authorList>
    </citation>
    <scope>NUCLEOTIDE SEQUENCE [LARGE SCALE GENOMIC DNA]</scope>
    <source>
        <strain evidence="2">DV1</strain>
        <tissue evidence="2">Whole organism</tissue>
    </source>
</reference>
<proteinExistence type="predicted"/>
<accession>A0A267DUN7</accession>
<feature type="compositionally biased region" description="Acidic residues" evidence="1">
    <location>
        <begin position="422"/>
        <end position="443"/>
    </location>
</feature>
<name>A0A267DUN7_9PLAT</name>
<gene>
    <name evidence="2" type="ORF">BOX15_Mlig000857g2</name>
</gene>
<feature type="region of interest" description="Disordered" evidence="1">
    <location>
        <begin position="225"/>
        <end position="254"/>
    </location>
</feature>